<reference evidence="1 2" key="1">
    <citation type="submission" date="2011-08" db="EMBL/GenBank/DDBJ databases">
        <authorList>
            <person name="Weinstock G."/>
            <person name="Sodergren E."/>
            <person name="Clifton S."/>
            <person name="Fulton L."/>
            <person name="Fulton B."/>
            <person name="Courtney L."/>
            <person name="Fronick C."/>
            <person name="Harrison M."/>
            <person name="Strong C."/>
            <person name="Farmer C."/>
            <person name="Delahaunty K."/>
            <person name="Markovic C."/>
            <person name="Hall O."/>
            <person name="Minx P."/>
            <person name="Tomlinson C."/>
            <person name="Mitreva M."/>
            <person name="Hou S."/>
            <person name="Chen J."/>
            <person name="Wollam A."/>
            <person name="Pepin K.H."/>
            <person name="Johnson M."/>
            <person name="Bhonagiri V."/>
            <person name="Zhang X."/>
            <person name="Suruliraj S."/>
            <person name="Warren W."/>
            <person name="Chinwalla A."/>
            <person name="Mardis E.R."/>
            <person name="Wilson R.K."/>
        </authorList>
    </citation>
    <scope>NUCLEOTIDE SEQUENCE [LARGE SCALE GENOMIC DNA]</scope>
    <source>
        <strain evidence="1 2">ATCC 29863</strain>
    </source>
</reference>
<evidence type="ECO:0000313" key="1">
    <source>
        <dbReference type="EMBL" id="EHM38112.1"/>
    </source>
</evidence>
<name>G9YWY5_FLAPL</name>
<dbReference type="Proteomes" id="UP000004459">
    <property type="component" value="Unassembled WGS sequence"/>
</dbReference>
<sequence>MGPSAVKQTSQSPGVPATKKLHGIEFHAAFLLPTFLSVQ</sequence>
<dbReference type="HOGENOM" id="CLU_3310151_0_0_9"/>
<protein>
    <submittedName>
        <fullName evidence="1">Uncharacterized protein</fullName>
    </submittedName>
</protein>
<dbReference type="AlphaFoldDB" id="G9YWY5"/>
<gene>
    <name evidence="1" type="ORF">HMPREF0372_04053</name>
</gene>
<proteinExistence type="predicted"/>
<accession>G9YWY5</accession>
<comment type="caution">
    <text evidence="1">The sequence shown here is derived from an EMBL/GenBank/DDBJ whole genome shotgun (WGS) entry which is preliminary data.</text>
</comment>
<dbReference type="EMBL" id="AGCK01000328">
    <property type="protein sequence ID" value="EHM38112.1"/>
    <property type="molecule type" value="Genomic_DNA"/>
</dbReference>
<organism evidence="1 2">
    <name type="scientific">Flavonifractor plautii ATCC 29863</name>
    <dbReference type="NCBI Taxonomy" id="411475"/>
    <lineage>
        <taxon>Bacteria</taxon>
        <taxon>Bacillati</taxon>
        <taxon>Bacillota</taxon>
        <taxon>Clostridia</taxon>
        <taxon>Eubacteriales</taxon>
        <taxon>Oscillospiraceae</taxon>
        <taxon>Flavonifractor</taxon>
    </lineage>
</organism>
<evidence type="ECO:0000313" key="2">
    <source>
        <dbReference type="Proteomes" id="UP000004459"/>
    </source>
</evidence>